<accession>A0A1U9LEF0</accession>
<dbReference type="EMBL" id="CP014687">
    <property type="protein sequence ID" value="AQT04836.1"/>
    <property type="molecule type" value="Genomic_DNA"/>
</dbReference>
<reference evidence="2 3" key="1">
    <citation type="submission" date="2016-03" db="EMBL/GenBank/DDBJ databases">
        <title>Acetic acid bacteria sequencing.</title>
        <authorList>
            <person name="Brandt J."/>
            <person name="Jakob F."/>
            <person name="Vogel R.F."/>
        </authorList>
    </citation>
    <scope>NUCLEOTIDE SEQUENCE [LARGE SCALE GENOMIC DNA]</scope>
    <source>
        <strain evidence="2 3">TMW2.1084</strain>
    </source>
</reference>
<dbReference type="RefSeq" id="WP_077930676.1">
    <property type="nucleotide sequence ID" value="NZ_CP014687.1"/>
</dbReference>
<dbReference type="InterPro" id="IPR045942">
    <property type="entry name" value="DUF6362"/>
</dbReference>
<organism evidence="2 3">
    <name type="scientific">Acetobacter persici</name>
    <dbReference type="NCBI Taxonomy" id="1076596"/>
    <lineage>
        <taxon>Bacteria</taxon>
        <taxon>Pseudomonadati</taxon>
        <taxon>Pseudomonadota</taxon>
        <taxon>Alphaproteobacteria</taxon>
        <taxon>Acetobacterales</taxon>
        <taxon>Acetobacteraceae</taxon>
        <taxon>Acetobacter</taxon>
    </lineage>
</organism>
<dbReference type="Proteomes" id="UP000189055">
    <property type="component" value="Chromosome"/>
</dbReference>
<evidence type="ECO:0000313" key="3">
    <source>
        <dbReference type="Proteomes" id="UP000189055"/>
    </source>
</evidence>
<dbReference type="AlphaFoldDB" id="A0A1U9LEF0"/>
<sequence>MGTIGTPAEIMANKPMSGAEMAQNVEQRLFEAGITLACLPSHGLRPSSRVSSWRDTLMDLEDLLTLVAEEDLRPPVPSAAKISRMDEAMGWVQAISAADQRRVVLLWMMIHPITHRHRLSWEKIGKRIGRSDKTAKSLFHRGLASITKKKYA</sequence>
<dbReference type="KEGG" id="aper:A0U91_07790"/>
<name>A0A1U9LEF0_9PROT</name>
<proteinExistence type="predicted"/>
<dbReference type="Pfam" id="PF19889">
    <property type="entry name" value="DUF6362"/>
    <property type="match status" value="1"/>
</dbReference>
<feature type="domain" description="DUF6362" evidence="1">
    <location>
        <begin position="39"/>
        <end position="146"/>
    </location>
</feature>
<gene>
    <name evidence="2" type="ORF">A0U91_07790</name>
</gene>
<evidence type="ECO:0000259" key="1">
    <source>
        <dbReference type="Pfam" id="PF19889"/>
    </source>
</evidence>
<evidence type="ECO:0000313" key="2">
    <source>
        <dbReference type="EMBL" id="AQT04836.1"/>
    </source>
</evidence>
<protein>
    <recommendedName>
        <fullName evidence="1">DUF6362 domain-containing protein</fullName>
    </recommendedName>
</protein>